<dbReference type="HOGENOM" id="CLU_1711169_0_0_7"/>
<protein>
    <recommendedName>
        <fullName evidence="3">DUF2889 domain-containing protein</fullName>
    </recommendedName>
</protein>
<dbReference type="eggNOG" id="ENOG5033IYH">
    <property type="taxonomic scope" value="Bacteria"/>
</dbReference>
<dbReference type="EMBL" id="CP000478">
    <property type="protein sequence ID" value="ABK16876.1"/>
    <property type="molecule type" value="Genomic_DNA"/>
</dbReference>
<accession>A0LHH4</accession>
<dbReference type="KEGG" id="sfu:Sfum_1183"/>
<organism evidence="1 2">
    <name type="scientific">Syntrophobacter fumaroxidans (strain DSM 10017 / MPOB)</name>
    <dbReference type="NCBI Taxonomy" id="335543"/>
    <lineage>
        <taxon>Bacteria</taxon>
        <taxon>Pseudomonadati</taxon>
        <taxon>Thermodesulfobacteriota</taxon>
        <taxon>Syntrophobacteria</taxon>
        <taxon>Syntrophobacterales</taxon>
        <taxon>Syntrophobacteraceae</taxon>
        <taxon>Syntrophobacter</taxon>
    </lineage>
</organism>
<dbReference type="Proteomes" id="UP000001784">
    <property type="component" value="Chromosome"/>
</dbReference>
<evidence type="ECO:0008006" key="3">
    <source>
        <dbReference type="Google" id="ProtNLM"/>
    </source>
</evidence>
<name>A0LHH4_SYNFM</name>
<evidence type="ECO:0000313" key="2">
    <source>
        <dbReference type="Proteomes" id="UP000001784"/>
    </source>
</evidence>
<keyword evidence="2" id="KW-1185">Reference proteome</keyword>
<dbReference type="InterPro" id="IPR021312">
    <property type="entry name" value="DUF2889"/>
</dbReference>
<gene>
    <name evidence="1" type="ordered locus">Sfum_1183</name>
</gene>
<dbReference type="Pfam" id="PF11136">
    <property type="entry name" value="DUF2889"/>
    <property type="match status" value="1"/>
</dbReference>
<proteinExistence type="predicted"/>
<reference evidence="1 2" key="1">
    <citation type="submission" date="2006-10" db="EMBL/GenBank/DDBJ databases">
        <title>Complete sequence of Syntrophobacter fumaroxidans MPOB.</title>
        <authorList>
            <consortium name="US DOE Joint Genome Institute"/>
            <person name="Copeland A."/>
            <person name="Lucas S."/>
            <person name="Lapidus A."/>
            <person name="Barry K."/>
            <person name="Detter J.C."/>
            <person name="Glavina del Rio T."/>
            <person name="Hammon N."/>
            <person name="Israni S."/>
            <person name="Pitluck S."/>
            <person name="Goltsman E.G."/>
            <person name="Martinez M."/>
            <person name="Schmutz J."/>
            <person name="Larimer F."/>
            <person name="Land M."/>
            <person name="Hauser L."/>
            <person name="Kyrpides N."/>
            <person name="Kim E."/>
            <person name="Boone D.R."/>
            <person name="Brockman F."/>
            <person name="Culley D."/>
            <person name="Ferry J."/>
            <person name="Gunsalus R."/>
            <person name="McInerney M.J."/>
            <person name="Morrison M."/>
            <person name="Plugge C."/>
            <person name="Rohlin L."/>
            <person name="Scholten J."/>
            <person name="Sieber J."/>
            <person name="Stams A.J.M."/>
            <person name="Worm P."/>
            <person name="Henstra A.M."/>
            <person name="Richardson P."/>
        </authorList>
    </citation>
    <scope>NUCLEOTIDE SEQUENCE [LARGE SCALE GENOMIC DNA]</scope>
    <source>
        <strain evidence="2">DSM 10017 / MPOB</strain>
    </source>
</reference>
<dbReference type="OrthoDB" id="5420961at2"/>
<dbReference type="AlphaFoldDB" id="A0LHH4"/>
<evidence type="ECO:0000313" key="1">
    <source>
        <dbReference type="EMBL" id="ABK16876.1"/>
    </source>
</evidence>
<dbReference type="RefSeq" id="WP_011698047.1">
    <property type="nucleotide sequence ID" value="NC_008554.1"/>
</dbReference>
<sequence length="161" mass="17644">MDIFQRSIHLNAKKTDDDHLQVAGSLLDLEHSFHLELTVRVSTHTIVAATASMSKAPLTLCYSVLGSLDQLKGLSIERGIIKEIRSRLGGPKGCTHLIELLNDALRFTSMLLIGEAAGYGSRLGEDLSEEEIIAQGKKRLRNTCFVFAEEQGECPGSNLHN</sequence>
<dbReference type="InParanoid" id="A0LHH4"/>